<protein>
    <submittedName>
        <fullName evidence="1">Uncharacterized protein</fullName>
    </submittedName>
</protein>
<gene>
    <name evidence="1" type="ORF">LCGC14_1136980</name>
</gene>
<name>A0A0F9M496_9ZZZZ</name>
<organism evidence="1">
    <name type="scientific">marine sediment metagenome</name>
    <dbReference type="NCBI Taxonomy" id="412755"/>
    <lineage>
        <taxon>unclassified sequences</taxon>
        <taxon>metagenomes</taxon>
        <taxon>ecological metagenomes</taxon>
    </lineage>
</organism>
<evidence type="ECO:0000313" key="1">
    <source>
        <dbReference type="EMBL" id="KKN00519.1"/>
    </source>
</evidence>
<accession>A0A0F9M496</accession>
<reference evidence="1" key="1">
    <citation type="journal article" date="2015" name="Nature">
        <title>Complex archaea that bridge the gap between prokaryotes and eukaryotes.</title>
        <authorList>
            <person name="Spang A."/>
            <person name="Saw J.H."/>
            <person name="Jorgensen S.L."/>
            <person name="Zaremba-Niedzwiedzka K."/>
            <person name="Martijn J."/>
            <person name="Lind A.E."/>
            <person name="van Eijk R."/>
            <person name="Schleper C."/>
            <person name="Guy L."/>
            <person name="Ettema T.J."/>
        </authorList>
    </citation>
    <scope>NUCLEOTIDE SEQUENCE</scope>
</reference>
<proteinExistence type="predicted"/>
<comment type="caution">
    <text evidence="1">The sequence shown here is derived from an EMBL/GenBank/DDBJ whole genome shotgun (WGS) entry which is preliminary data.</text>
</comment>
<dbReference type="EMBL" id="LAZR01005366">
    <property type="protein sequence ID" value="KKN00519.1"/>
    <property type="molecule type" value="Genomic_DNA"/>
</dbReference>
<dbReference type="AlphaFoldDB" id="A0A0F9M496"/>
<sequence length="82" mass="9092">MTIRLLETIAVVAEFSHRAEDRAALQRHAEMINRGAREGLSERKDRQVVGERYQAVIRASILTGPDPQSAFGPGLNSHTQIP</sequence>